<dbReference type="PANTHER" id="PTHR30349">
    <property type="entry name" value="PHAGE INTEGRASE-RELATED"/>
    <property type="match status" value="1"/>
</dbReference>
<evidence type="ECO:0000256" key="4">
    <source>
        <dbReference type="ARBA" id="ARBA00023172"/>
    </source>
</evidence>
<dbReference type="InterPro" id="IPR004107">
    <property type="entry name" value="Integrase_SAM-like_N"/>
</dbReference>
<evidence type="ECO:0000313" key="9">
    <source>
        <dbReference type="Proteomes" id="UP000673375"/>
    </source>
</evidence>
<evidence type="ECO:0000256" key="3">
    <source>
        <dbReference type="ARBA" id="ARBA00023125"/>
    </source>
</evidence>
<keyword evidence="3 5" id="KW-0238">DNA-binding</keyword>
<feature type="domain" description="Tyr recombinase" evidence="6">
    <location>
        <begin position="169"/>
        <end position="361"/>
    </location>
</feature>
<sequence length="371" mass="42889">MAKKGENIYKRKDGRWEGRYIKTRSTSGRIIYGSVYGRRYAEVKEKLIRVKAKRLESSEPLNLYYGSFADWLQYWATTQVKNKVKATTYSNYYRLIKKHILPLLGNYPLTKLQTKDIQNFIYVLQKDLTAGSIKNVFNIVKKSLNDAKRQAYISDNPCDFVELPKMRKKEVCALTIRQQKRLEIIAFQEKGCSPVILSLYSGMRIGEISGLKWSDIDFENELIYVKRTISRVLDESSQESKTKLIEGSPKSRYSLRQIPLAYNLKSYLLEKSKKAVSEYVIGNGRGLVEPRTVTNHFKKNLEAADLDNVKFHILRHTFATRCIEKGIDIASLSKILGHQSVKMTLDTYTDSLMETRRIAMSTIDTMFHESL</sequence>
<dbReference type="EMBL" id="JAEDXU010000001">
    <property type="protein sequence ID" value="MBP1044815.1"/>
    <property type="molecule type" value="Genomic_DNA"/>
</dbReference>
<dbReference type="SUPFAM" id="SSF56349">
    <property type="entry name" value="DNA breaking-rejoining enzymes"/>
    <property type="match status" value="1"/>
</dbReference>
<dbReference type="Proteomes" id="UP000673375">
    <property type="component" value="Unassembled WGS sequence"/>
</dbReference>
<dbReference type="InterPro" id="IPR011010">
    <property type="entry name" value="DNA_brk_join_enz"/>
</dbReference>
<dbReference type="InterPro" id="IPR044068">
    <property type="entry name" value="CB"/>
</dbReference>
<dbReference type="InterPro" id="IPR002104">
    <property type="entry name" value="Integrase_catalytic"/>
</dbReference>
<dbReference type="PROSITE" id="PS51900">
    <property type="entry name" value="CB"/>
    <property type="match status" value="1"/>
</dbReference>
<dbReference type="Pfam" id="PF14659">
    <property type="entry name" value="Phage_int_SAM_3"/>
    <property type="match status" value="1"/>
</dbReference>
<evidence type="ECO:0000259" key="6">
    <source>
        <dbReference type="PROSITE" id="PS51898"/>
    </source>
</evidence>
<evidence type="ECO:0000256" key="1">
    <source>
        <dbReference type="ARBA" id="ARBA00008857"/>
    </source>
</evidence>
<comment type="caution">
    <text evidence="8">The sequence shown here is derived from an EMBL/GenBank/DDBJ whole genome shotgun (WGS) entry which is preliminary data.</text>
</comment>
<evidence type="ECO:0000313" key="8">
    <source>
        <dbReference type="EMBL" id="MBP1044815.1"/>
    </source>
</evidence>
<dbReference type="PROSITE" id="PS51898">
    <property type="entry name" value="TYR_RECOMBINASE"/>
    <property type="match status" value="1"/>
</dbReference>
<proteinExistence type="inferred from homology"/>
<reference evidence="8 9" key="1">
    <citation type="submission" date="2020-12" db="EMBL/GenBank/DDBJ databases">
        <title>Vagococcus allomyrinae sp. nov. and Enterococcus lavae sp. nov., isolated from the larvae of Allomyrina dichotoma.</title>
        <authorList>
            <person name="Lee S.D."/>
        </authorList>
    </citation>
    <scope>NUCLEOTIDE SEQUENCE [LARGE SCALE GENOMIC DNA]</scope>
    <source>
        <strain evidence="8 9">BWM-S5</strain>
    </source>
</reference>
<dbReference type="Gene3D" id="1.10.443.10">
    <property type="entry name" value="Intergrase catalytic core"/>
    <property type="match status" value="1"/>
</dbReference>
<name>A0ABS4CFP6_9ENTE</name>
<comment type="similarity">
    <text evidence="1">Belongs to the 'phage' integrase family.</text>
</comment>
<protein>
    <submittedName>
        <fullName evidence="8">Site-specific integrase</fullName>
    </submittedName>
</protein>
<evidence type="ECO:0000259" key="7">
    <source>
        <dbReference type="PROSITE" id="PS51900"/>
    </source>
</evidence>
<feature type="domain" description="Core-binding (CB)" evidence="7">
    <location>
        <begin position="66"/>
        <end position="148"/>
    </location>
</feature>
<dbReference type="CDD" id="cd01189">
    <property type="entry name" value="INT_ICEBs1_C_like"/>
    <property type="match status" value="1"/>
</dbReference>
<evidence type="ECO:0000256" key="5">
    <source>
        <dbReference type="PROSITE-ProRule" id="PRU01248"/>
    </source>
</evidence>
<organism evidence="8 9">
    <name type="scientific">Enterococcus larvae</name>
    <dbReference type="NCBI Taxonomy" id="2794352"/>
    <lineage>
        <taxon>Bacteria</taxon>
        <taxon>Bacillati</taxon>
        <taxon>Bacillota</taxon>
        <taxon>Bacilli</taxon>
        <taxon>Lactobacillales</taxon>
        <taxon>Enterococcaceae</taxon>
        <taxon>Enterococcus</taxon>
    </lineage>
</organism>
<dbReference type="PANTHER" id="PTHR30349:SF41">
    <property type="entry name" value="INTEGRASE_RECOMBINASE PROTEIN MJ0367-RELATED"/>
    <property type="match status" value="1"/>
</dbReference>
<dbReference type="InterPro" id="IPR013762">
    <property type="entry name" value="Integrase-like_cat_sf"/>
</dbReference>
<keyword evidence="9" id="KW-1185">Reference proteome</keyword>
<gene>
    <name evidence="8" type="ORF">I6N96_00880</name>
</gene>
<keyword evidence="2" id="KW-0229">DNA integration</keyword>
<dbReference type="Pfam" id="PF00589">
    <property type="entry name" value="Phage_integrase"/>
    <property type="match status" value="1"/>
</dbReference>
<dbReference type="InterPro" id="IPR010998">
    <property type="entry name" value="Integrase_recombinase_N"/>
</dbReference>
<dbReference type="InterPro" id="IPR050090">
    <property type="entry name" value="Tyrosine_recombinase_XerCD"/>
</dbReference>
<keyword evidence="4" id="KW-0233">DNA recombination</keyword>
<dbReference type="RefSeq" id="WP_209555614.1">
    <property type="nucleotide sequence ID" value="NZ_JAEDXU010000001.1"/>
</dbReference>
<accession>A0ABS4CFP6</accession>
<dbReference type="Gene3D" id="1.10.150.130">
    <property type="match status" value="1"/>
</dbReference>
<evidence type="ECO:0000256" key="2">
    <source>
        <dbReference type="ARBA" id="ARBA00022908"/>
    </source>
</evidence>